<protein>
    <recommendedName>
        <fullName evidence="2">Beta-lactamase-related domain-containing protein</fullName>
    </recommendedName>
</protein>
<dbReference type="InterPro" id="IPR012338">
    <property type="entry name" value="Beta-lactam/transpept-like"/>
</dbReference>
<dbReference type="AlphaFoldDB" id="A0A6T7HMA1"/>
<dbReference type="Pfam" id="PF00144">
    <property type="entry name" value="Beta-lactamase"/>
    <property type="match status" value="1"/>
</dbReference>
<sequence length="460" mass="50542">MKWVLSVATVLPLVLASAAWFVITKPWFCSGLCCLHVTSCPVPSLHGTFQPQYKPVVDTLQRSLAQGWDLGASLFVAVDGETVVDVAGGYKDAQKTEPYDESTVNVIFSSGKVIEAIAMAILVDNEFVDLNAPVAKYWKEFANKGGVTIQDMLSHRSGSATLFEETPSVEILKDPKTRDEFLASQKFQLPRGTVAYRAWGSALYSDAISRRVDPKGRSLSRLVQEEVFDQLGETFFCPPLTEERSVHFSQLHDIPLATVLLGFLPQLFMPRLYAKIVDKDHPLLINPLERPLFRSAILDKDSILKKPTIPDVGSGAASYNNHSSFLAYEMMSSNCISNARAIGKAFDAFMKGRIVREETLNAFLAPFPSAFDKFLLLNVTHTKGGFGVSSRADISMIEGLLPESSTCYGWGGVGGSLIQHCIVDGHTITVSYVMNSLSPKLVLDRGSKLVHEAIKVMQKQ</sequence>
<evidence type="ECO:0000256" key="1">
    <source>
        <dbReference type="SAM" id="SignalP"/>
    </source>
</evidence>
<dbReference type="Gene3D" id="3.40.710.10">
    <property type="entry name" value="DD-peptidase/beta-lactamase superfamily"/>
    <property type="match status" value="1"/>
</dbReference>
<dbReference type="PANTHER" id="PTHR43319:SF3">
    <property type="entry name" value="BETA-LACTAMASE-RELATED DOMAIN-CONTAINING PROTEIN"/>
    <property type="match status" value="1"/>
</dbReference>
<proteinExistence type="predicted"/>
<keyword evidence="1" id="KW-0732">Signal</keyword>
<feature type="chain" id="PRO_5035676814" description="Beta-lactamase-related domain-containing protein" evidence="1">
    <location>
        <begin position="19"/>
        <end position="460"/>
    </location>
</feature>
<reference evidence="3" key="1">
    <citation type="submission" date="2021-01" db="EMBL/GenBank/DDBJ databases">
        <authorList>
            <person name="Corre E."/>
            <person name="Pelletier E."/>
            <person name="Niang G."/>
            <person name="Scheremetjew M."/>
            <person name="Finn R."/>
            <person name="Kale V."/>
            <person name="Holt S."/>
            <person name="Cochrane G."/>
            <person name="Meng A."/>
            <person name="Brown T."/>
            <person name="Cohen L."/>
        </authorList>
    </citation>
    <scope>NUCLEOTIDE SEQUENCE</scope>
    <source>
        <strain evidence="3">CCMP2084</strain>
    </source>
</reference>
<dbReference type="InterPro" id="IPR052907">
    <property type="entry name" value="Beta-lactamase/esterase"/>
</dbReference>
<evidence type="ECO:0000313" key="3">
    <source>
        <dbReference type="EMBL" id="CAD9816762.1"/>
    </source>
</evidence>
<organism evidence="3">
    <name type="scientific">Attheya septentrionalis</name>
    <dbReference type="NCBI Taxonomy" id="420275"/>
    <lineage>
        <taxon>Eukaryota</taxon>
        <taxon>Sar</taxon>
        <taxon>Stramenopiles</taxon>
        <taxon>Ochrophyta</taxon>
        <taxon>Bacillariophyta</taxon>
        <taxon>Coscinodiscophyceae</taxon>
        <taxon>Chaetocerotophycidae</taxon>
        <taxon>Chaetocerotales</taxon>
        <taxon>Attheyaceae</taxon>
        <taxon>Attheya</taxon>
    </lineage>
</organism>
<gene>
    <name evidence="3" type="ORF">ASEP1449_LOCUS8594</name>
    <name evidence="4" type="ORF">ASEP1449_LOCUS8595</name>
</gene>
<feature type="signal peptide" evidence="1">
    <location>
        <begin position="1"/>
        <end position="18"/>
    </location>
</feature>
<dbReference type="InterPro" id="IPR001466">
    <property type="entry name" value="Beta-lactam-related"/>
</dbReference>
<dbReference type="PANTHER" id="PTHR43319">
    <property type="entry name" value="BETA-LACTAMASE-RELATED"/>
    <property type="match status" value="1"/>
</dbReference>
<name>A0A6T7HMA1_9STRA</name>
<evidence type="ECO:0000259" key="2">
    <source>
        <dbReference type="Pfam" id="PF00144"/>
    </source>
</evidence>
<dbReference type="EMBL" id="HBHQ01012879">
    <property type="protein sequence ID" value="CAD9816763.1"/>
    <property type="molecule type" value="Transcribed_RNA"/>
</dbReference>
<dbReference type="EMBL" id="HBHQ01012878">
    <property type="protein sequence ID" value="CAD9816762.1"/>
    <property type="molecule type" value="Transcribed_RNA"/>
</dbReference>
<feature type="domain" description="Beta-lactamase-related" evidence="2">
    <location>
        <begin position="62"/>
        <end position="439"/>
    </location>
</feature>
<dbReference type="SUPFAM" id="SSF56601">
    <property type="entry name" value="beta-lactamase/transpeptidase-like"/>
    <property type="match status" value="1"/>
</dbReference>
<accession>A0A6T7HMA1</accession>
<evidence type="ECO:0000313" key="4">
    <source>
        <dbReference type="EMBL" id="CAD9816763.1"/>
    </source>
</evidence>